<reference evidence="4 5" key="1">
    <citation type="journal article" date="2016" name="Mol. Biol. Evol.">
        <title>Comparative Genomics of Early-Diverging Mushroom-Forming Fungi Provides Insights into the Origins of Lignocellulose Decay Capabilities.</title>
        <authorList>
            <person name="Nagy L.G."/>
            <person name="Riley R."/>
            <person name="Tritt A."/>
            <person name="Adam C."/>
            <person name="Daum C."/>
            <person name="Floudas D."/>
            <person name="Sun H."/>
            <person name="Yadav J.S."/>
            <person name="Pangilinan J."/>
            <person name="Larsson K.H."/>
            <person name="Matsuura K."/>
            <person name="Barry K."/>
            <person name="Labutti K."/>
            <person name="Kuo R."/>
            <person name="Ohm R.A."/>
            <person name="Bhattacharya S.S."/>
            <person name="Shirouzu T."/>
            <person name="Yoshinaga Y."/>
            <person name="Martin F.M."/>
            <person name="Grigoriev I.V."/>
            <person name="Hibbett D.S."/>
        </authorList>
    </citation>
    <scope>NUCLEOTIDE SEQUENCE [LARGE SCALE GENOMIC DNA]</scope>
    <source>
        <strain evidence="4 5">HHB10207 ss-3</strain>
    </source>
</reference>
<keyword evidence="1" id="KW-0479">Metal-binding</keyword>
<dbReference type="InterPro" id="IPR013087">
    <property type="entry name" value="Znf_C2H2_type"/>
</dbReference>
<feature type="compositionally biased region" description="Basic and acidic residues" evidence="2">
    <location>
        <begin position="152"/>
        <end position="163"/>
    </location>
</feature>
<keyword evidence="1" id="KW-0862">Zinc</keyword>
<dbReference type="AlphaFoldDB" id="A0A166DFI2"/>
<dbReference type="Proteomes" id="UP000076798">
    <property type="component" value="Unassembled WGS sequence"/>
</dbReference>
<feature type="domain" description="C2H2-type" evidence="3">
    <location>
        <begin position="129"/>
        <end position="157"/>
    </location>
</feature>
<evidence type="ECO:0000256" key="1">
    <source>
        <dbReference type="PROSITE-ProRule" id="PRU00042"/>
    </source>
</evidence>
<evidence type="ECO:0000256" key="2">
    <source>
        <dbReference type="SAM" id="MobiDB-lite"/>
    </source>
</evidence>
<dbReference type="GO" id="GO:0008270">
    <property type="term" value="F:zinc ion binding"/>
    <property type="evidence" value="ECO:0007669"/>
    <property type="project" value="UniProtKB-KW"/>
</dbReference>
<keyword evidence="1" id="KW-0863">Zinc-finger</keyword>
<evidence type="ECO:0000313" key="5">
    <source>
        <dbReference type="Proteomes" id="UP000076798"/>
    </source>
</evidence>
<dbReference type="PROSITE" id="PS00028">
    <property type="entry name" value="ZINC_FINGER_C2H2_1"/>
    <property type="match status" value="1"/>
</dbReference>
<proteinExistence type="predicted"/>
<name>A0A166DFI2_9AGAM</name>
<dbReference type="PROSITE" id="PS50157">
    <property type="entry name" value="ZINC_FINGER_C2H2_2"/>
    <property type="match status" value="1"/>
</dbReference>
<dbReference type="Gene3D" id="3.30.160.60">
    <property type="entry name" value="Classic Zinc Finger"/>
    <property type="match status" value="1"/>
</dbReference>
<evidence type="ECO:0000259" key="3">
    <source>
        <dbReference type="PROSITE" id="PS50157"/>
    </source>
</evidence>
<feature type="region of interest" description="Disordered" evidence="2">
    <location>
        <begin position="1"/>
        <end position="21"/>
    </location>
</feature>
<keyword evidence="5" id="KW-1185">Reference proteome</keyword>
<dbReference type="EMBL" id="KV428062">
    <property type="protein sequence ID" value="KZT38479.1"/>
    <property type="molecule type" value="Genomic_DNA"/>
</dbReference>
<organism evidence="4 5">
    <name type="scientific">Sistotremastrum suecicum HHB10207 ss-3</name>
    <dbReference type="NCBI Taxonomy" id="1314776"/>
    <lineage>
        <taxon>Eukaryota</taxon>
        <taxon>Fungi</taxon>
        <taxon>Dikarya</taxon>
        <taxon>Basidiomycota</taxon>
        <taxon>Agaricomycotina</taxon>
        <taxon>Agaricomycetes</taxon>
        <taxon>Sistotremastrales</taxon>
        <taxon>Sistotremastraceae</taxon>
        <taxon>Sistotremastrum</taxon>
    </lineage>
</organism>
<feature type="region of interest" description="Disordered" evidence="2">
    <location>
        <begin position="149"/>
        <end position="173"/>
    </location>
</feature>
<feature type="compositionally biased region" description="Polar residues" evidence="2">
    <location>
        <begin position="1"/>
        <end position="14"/>
    </location>
</feature>
<evidence type="ECO:0000313" key="4">
    <source>
        <dbReference type="EMBL" id="KZT38479.1"/>
    </source>
</evidence>
<protein>
    <recommendedName>
        <fullName evidence="3">C2H2-type domain-containing protein</fullName>
    </recommendedName>
</protein>
<gene>
    <name evidence="4" type="ORF">SISSUDRAFT_1128761</name>
</gene>
<sequence length="242" mass="27454">MSQWSYPNSISQSPDEFPSMQPLRHSNICIAQHPNPACIPPPELPMHQPQPAHPAEFRIVPSQTRTRPVVQHEIGNSMPLTWLDPSLHQIVGYSSHPPLPIDLPFPATITPPLRGPRKAKTAHKENIPVQCQHCPKAFSSATIVKAHMRHDHPKEHKEEEEAKKRHRNDQRNANRAFKKALIKNGFELPPTRTRKVKPKDATAVVQFRHYNREAKQSSSQEIDPHKTIILPTASLINFSVNP</sequence>
<accession>A0A166DFI2</accession>